<dbReference type="InterPro" id="IPR036397">
    <property type="entry name" value="RNaseH_sf"/>
</dbReference>
<dbReference type="Gene3D" id="3.30.70.270">
    <property type="match status" value="1"/>
</dbReference>
<dbReference type="Pfam" id="PF05380">
    <property type="entry name" value="Peptidase_A17"/>
    <property type="match status" value="1"/>
</dbReference>
<dbReference type="Pfam" id="PF03564">
    <property type="entry name" value="DUF1759"/>
    <property type="match status" value="1"/>
</dbReference>
<dbReference type="PANTHER" id="PTHR47331">
    <property type="entry name" value="PHD-TYPE DOMAIN-CONTAINING PROTEIN"/>
    <property type="match status" value="1"/>
</dbReference>
<reference evidence="2" key="2">
    <citation type="journal article" date="2014" name="BMC Genomics">
        <title>A genomic perspective to assessing quality of mass-reared SIT flies used in Mediterranean fruit fly (Ceratitis capitata) eradication in California.</title>
        <authorList>
            <person name="Calla B."/>
            <person name="Hall B."/>
            <person name="Hou S."/>
            <person name="Geib S.M."/>
        </authorList>
    </citation>
    <scope>NUCLEOTIDE SEQUENCE</scope>
</reference>
<dbReference type="CDD" id="cd01644">
    <property type="entry name" value="RT_pepA17"/>
    <property type="match status" value="1"/>
</dbReference>
<organism evidence="2">
    <name type="scientific">Ceratitis capitata</name>
    <name type="common">Mediterranean fruit fly</name>
    <name type="synonym">Tephritis capitata</name>
    <dbReference type="NCBI Taxonomy" id="7213"/>
    <lineage>
        <taxon>Eukaryota</taxon>
        <taxon>Metazoa</taxon>
        <taxon>Ecdysozoa</taxon>
        <taxon>Arthropoda</taxon>
        <taxon>Hexapoda</taxon>
        <taxon>Insecta</taxon>
        <taxon>Pterygota</taxon>
        <taxon>Neoptera</taxon>
        <taxon>Endopterygota</taxon>
        <taxon>Diptera</taxon>
        <taxon>Brachycera</taxon>
        <taxon>Muscomorpha</taxon>
        <taxon>Tephritoidea</taxon>
        <taxon>Tephritidae</taxon>
        <taxon>Ceratitis</taxon>
        <taxon>Ceratitis</taxon>
    </lineage>
</organism>
<gene>
    <name evidence="2" type="primary">POL</name>
</gene>
<evidence type="ECO:0000313" key="2">
    <source>
        <dbReference type="EMBL" id="JAB88625.1"/>
    </source>
</evidence>
<evidence type="ECO:0000259" key="1">
    <source>
        <dbReference type="PROSITE" id="PS50994"/>
    </source>
</evidence>
<feature type="non-terminal residue" evidence="2">
    <location>
        <position position="1"/>
    </location>
</feature>
<proteinExistence type="evidence at transcript level"/>
<dbReference type="PROSITE" id="PS50994">
    <property type="entry name" value="INTEGRASE"/>
    <property type="match status" value="1"/>
</dbReference>
<dbReference type="InterPro" id="IPR040676">
    <property type="entry name" value="DUF5641"/>
</dbReference>
<dbReference type="InterPro" id="IPR001584">
    <property type="entry name" value="Integrase_cat-core"/>
</dbReference>
<dbReference type="InterPro" id="IPR012337">
    <property type="entry name" value="RNaseH-like_sf"/>
</dbReference>
<dbReference type="Pfam" id="PF18701">
    <property type="entry name" value="DUF5641"/>
    <property type="match status" value="1"/>
</dbReference>
<dbReference type="GO" id="GO:0015074">
    <property type="term" value="P:DNA integration"/>
    <property type="evidence" value="ECO:0007669"/>
    <property type="project" value="InterPro"/>
</dbReference>
<dbReference type="InterPro" id="IPR041588">
    <property type="entry name" value="Integrase_H2C2"/>
</dbReference>
<dbReference type="EMBL" id="GAMC01017930">
    <property type="protein sequence ID" value="JAB88625.1"/>
    <property type="molecule type" value="mRNA"/>
</dbReference>
<dbReference type="GO" id="GO:0042575">
    <property type="term" value="C:DNA polymerase complex"/>
    <property type="evidence" value="ECO:0007669"/>
    <property type="project" value="UniProtKB-ARBA"/>
</dbReference>
<name>W8AJC8_CERCA</name>
<feature type="domain" description="Integrase catalytic" evidence="1">
    <location>
        <begin position="1365"/>
        <end position="1551"/>
    </location>
</feature>
<dbReference type="SUPFAM" id="SSF53098">
    <property type="entry name" value="Ribonuclease H-like"/>
    <property type="match status" value="1"/>
</dbReference>
<sequence>QLPLNPGTNSQPLASLTDSRQLPISFATTTQNIYTNSDIHQSDNLSVNSNTPINANMGSVATHSSYLPRQMQALPDFCGKAEDWPMFYTAFTESTAVYGYSNFENNQRLHKCLKGEARETVKSLLIHPSNVNNIIEQLKFKFGRPEQLIRCQLAQVKEIAPITESGVLKLVSFATKVNNICIFLQSANGGDQHIANPTLLDDLVMKLPMSKRIEWATYAASIRPYATIVQFSQWLTRLANVISSVNDVELIRDPKRRVVLHAAESQRRQSCPICCGPHKTAECNKFIEFTVPRRWTETKNLRLCFSCLNAGHGTRTCQRRKPCSTEGCRRIHHKLLHEIAPLSTVTQRSSQEERQSGEESVLSCSTGFNNKKLLFRILPVVLYANHKRVETYALLDEGSSITMVDNALLQDLDLRGREQSLRLQWFGGRAAQEPAVVVDMFISGANMQKRHKLRNVYGVSNLQLPSQSLSRAELSCGDAYLRKLPVQTYSHIRPRLLIGLDHAHLGLPSFTMKMNRNGPFAANTALGWVVFGPTINEQQSSQLCLLMNNKRDNSLHKLVADYFDTESFGVRSSPPIESNVDVLARTILEKTSRCINGRFQIGLLWKHENVKLPNSYCMALRRLKSIENKMLRNVEFAAEYKRIIEYYIAKGYARKLSATEADLSSPRTWYLPHFAVSNPNKPGKLRLVFDAAAEVEGVSLNAHLLKGPQDYKSLPSILFHFRQGAIAVSGDIKEMFHQILVQPEDRCAQRFLWRNGESNRRPEVYEMSVMTFGAACSPCAAHYIKTVNALEHRSDDKNVSRAVKSILEHHYVDDMVDSFGSVEEAITVSKMVQAIHLKAGFELRNFASNSQKVMSELGGKEITRAISKKEGVLVEKVLGLFWQSSTDCFRFQLKFNKVDAAVINGTRFPTKRELLSVVMSIFDPLGFLCNFVVGAKVIMREVWKHNIHWDEPLPSDINDAWERWRNQLTAVVKYTIPRFYFLKGMPKILQLHVFVDASEVAFAAVAYWRSESFSGEIDVSFISAKSKCAPIKPLTVPRLELQAAVLGSRLMNNIRKEHSLDISQCVLWTDSKTVVSWIRCEHRRYKPFVQHRIAEILTATDATQWKWLPTDSNVADEATRTNNRIDFRPTGRWTSGPAFLHQSQDHWPGSNIELPTEDPLEEELRHKYALVIVHTDIFEFKRFSTFMKLVRVAAWVLRFIHVCRRRLQPECRYGLTAGEIELAKKLLCRFVQEEAFSTEIQQIKNGQNIASNSTLLQLSPYLDEEGVLRVNGRIDAASWLPISCRHPIILPPNHHFTRLLVMHYHKIMRHQNHEATICKIRLSFWIPRLRTLLRSIVGNCLACRIRKAQPESPQMGPLPVDRLTPYIRPFSYTGFDYFGPVTVTIGRSTAKRWVALFTCLTVRALHLELAHDLSTDSCIVVLRNFMNRRGLPIRLRSDNGKNFVGTDKEAKRFAEVFDCVRMQDELSSKGVEWVFNSPYNPAEGGAWERLVQCVKKVLRQTLKETAPKEHTLNCLLIEAENIINSRPLTHLPISVDEEQPLTPNDFLLGEPNNAQTPIIADITDSVCNLRQQWRNARQLRDRFWKRWIAEYLPVLTRRVKWCQPKKPIREGDLVFICDPNVPRREWCRGKVEKLYPGGDGQIRRADVRTSGGVKQRAVSKLAVLDISDGESG</sequence>
<dbReference type="Gene3D" id="3.30.420.10">
    <property type="entry name" value="Ribonuclease H-like superfamily/Ribonuclease H"/>
    <property type="match status" value="1"/>
</dbReference>
<dbReference type="GO" id="GO:0003676">
    <property type="term" value="F:nucleic acid binding"/>
    <property type="evidence" value="ECO:0007669"/>
    <property type="project" value="InterPro"/>
</dbReference>
<dbReference type="InterPro" id="IPR008042">
    <property type="entry name" value="Retrotrans_Pao"/>
</dbReference>
<dbReference type="InterPro" id="IPR005312">
    <property type="entry name" value="DUF1759"/>
</dbReference>
<reference evidence="2" key="1">
    <citation type="submission" date="2013-07" db="EMBL/GenBank/DDBJ databases">
        <authorList>
            <person name="Geib S."/>
        </authorList>
    </citation>
    <scope>NUCLEOTIDE SEQUENCE</scope>
</reference>
<dbReference type="InterPro" id="IPR043128">
    <property type="entry name" value="Rev_trsase/Diguanyl_cyclase"/>
</dbReference>
<accession>W8AJC8</accession>
<dbReference type="Pfam" id="PF17921">
    <property type="entry name" value="Integrase_H2C2"/>
    <property type="match status" value="1"/>
</dbReference>
<dbReference type="OrthoDB" id="8063085at2759"/>
<protein>
    <submittedName>
        <fullName evidence="2">Pro-Pol polyprotein</fullName>
    </submittedName>
</protein>
<dbReference type="PANTHER" id="PTHR47331:SF1">
    <property type="entry name" value="GAG-LIKE PROTEIN"/>
    <property type="match status" value="1"/>
</dbReference>
<dbReference type="Gene3D" id="3.10.10.10">
    <property type="entry name" value="HIV Type 1 Reverse Transcriptase, subunit A, domain 1"/>
    <property type="match status" value="1"/>
</dbReference>
<dbReference type="GO" id="GO:0071897">
    <property type="term" value="P:DNA biosynthetic process"/>
    <property type="evidence" value="ECO:0007669"/>
    <property type="project" value="UniProtKB-ARBA"/>
</dbReference>
<dbReference type="InterPro" id="IPR043502">
    <property type="entry name" value="DNA/RNA_pol_sf"/>
</dbReference>
<dbReference type="SUPFAM" id="SSF56672">
    <property type="entry name" value="DNA/RNA polymerases"/>
    <property type="match status" value="1"/>
</dbReference>